<organism evidence="1 2">
    <name type="scientific">Nonomuraea thailandensis</name>
    <dbReference type="NCBI Taxonomy" id="1188745"/>
    <lineage>
        <taxon>Bacteria</taxon>
        <taxon>Bacillati</taxon>
        <taxon>Actinomycetota</taxon>
        <taxon>Actinomycetes</taxon>
        <taxon>Streptosporangiales</taxon>
        <taxon>Streptosporangiaceae</taxon>
        <taxon>Nonomuraea</taxon>
    </lineage>
</organism>
<keyword evidence="2" id="KW-1185">Reference proteome</keyword>
<proteinExistence type="predicted"/>
<comment type="caution">
    <text evidence="1">The sequence shown here is derived from an EMBL/GenBank/DDBJ whole genome shotgun (WGS) entry which is preliminary data.</text>
</comment>
<evidence type="ECO:0000313" key="2">
    <source>
        <dbReference type="Proteomes" id="UP001139648"/>
    </source>
</evidence>
<dbReference type="AlphaFoldDB" id="A0A9X2K1E3"/>
<dbReference type="EMBL" id="JAMZEB010000001">
    <property type="protein sequence ID" value="MCP2353441.1"/>
    <property type="molecule type" value="Genomic_DNA"/>
</dbReference>
<dbReference type="Proteomes" id="UP001139648">
    <property type="component" value="Unassembled WGS sequence"/>
</dbReference>
<dbReference type="RefSeq" id="WP_253739984.1">
    <property type="nucleotide sequence ID" value="NZ_BAABKA010000020.1"/>
</dbReference>
<evidence type="ECO:0000313" key="1">
    <source>
        <dbReference type="EMBL" id="MCP2353441.1"/>
    </source>
</evidence>
<reference evidence="1" key="1">
    <citation type="submission" date="2022-06" db="EMBL/GenBank/DDBJ databases">
        <title>Sequencing the genomes of 1000 actinobacteria strains.</title>
        <authorList>
            <person name="Klenk H.-P."/>
        </authorList>
    </citation>
    <scope>NUCLEOTIDE SEQUENCE</scope>
    <source>
        <strain evidence="1">DSM 46694</strain>
    </source>
</reference>
<sequence length="85" mass="9176">MTLNQDAIDVEGQLALPIARTEDCWVRHEILLDPSTYAYRGGRVVAVADHSKFMGDAKAFIKRGAILSLSLPIGAGITDQPGQQP</sequence>
<gene>
    <name evidence="1" type="ORF">HD597_000461</name>
</gene>
<accession>A0A9X2K1E3</accession>
<name>A0A9X2K1E3_9ACTN</name>
<protein>
    <submittedName>
        <fullName evidence="1">Uncharacterized protein</fullName>
    </submittedName>
</protein>